<dbReference type="RefSeq" id="WP_188689305.1">
    <property type="nucleotide sequence ID" value="NZ_BMLY01000001.1"/>
</dbReference>
<evidence type="ECO:0000313" key="3">
    <source>
        <dbReference type="Proteomes" id="UP000621859"/>
    </source>
</evidence>
<dbReference type="PANTHER" id="PTHR33608:SF12">
    <property type="entry name" value="DUF58 DOMAIN-CONTAINING PROTEIN"/>
    <property type="match status" value="1"/>
</dbReference>
<gene>
    <name evidence="2" type="ORF">GCM10010971_08690</name>
</gene>
<dbReference type="EMBL" id="BMLY01000001">
    <property type="protein sequence ID" value="GGP25050.1"/>
    <property type="molecule type" value="Genomic_DNA"/>
</dbReference>
<protein>
    <recommendedName>
        <fullName evidence="1">DUF58 domain-containing protein</fullName>
    </recommendedName>
</protein>
<dbReference type="Proteomes" id="UP000621859">
    <property type="component" value="Unassembled WGS sequence"/>
</dbReference>
<comment type="caution">
    <text evidence="2">The sequence shown here is derived from an EMBL/GenBank/DDBJ whole genome shotgun (WGS) entry which is preliminary data.</text>
</comment>
<feature type="domain" description="DUF58" evidence="1">
    <location>
        <begin position="62"/>
        <end position="283"/>
    </location>
</feature>
<name>A0ABQ2PIJ2_9NEIS</name>
<proteinExistence type="predicted"/>
<accession>A0ABQ2PIJ2</accession>
<keyword evidence="3" id="KW-1185">Reference proteome</keyword>
<dbReference type="Pfam" id="PF01882">
    <property type="entry name" value="DUF58"/>
    <property type="match status" value="1"/>
</dbReference>
<dbReference type="PANTHER" id="PTHR33608">
    <property type="entry name" value="BLL2464 PROTEIN"/>
    <property type="match status" value="1"/>
</dbReference>
<organism evidence="2 3">
    <name type="scientific">Silvimonas amylolytica</name>
    <dbReference type="NCBI Taxonomy" id="449663"/>
    <lineage>
        <taxon>Bacteria</taxon>
        <taxon>Pseudomonadati</taxon>
        <taxon>Pseudomonadota</taxon>
        <taxon>Betaproteobacteria</taxon>
        <taxon>Neisseriales</taxon>
        <taxon>Chitinibacteraceae</taxon>
        <taxon>Silvimonas</taxon>
    </lineage>
</organism>
<sequence length="330" mass="36672">MAASTSEITAADIGTVWVDMAWLMRFAQSAAGLVFDPWRPRASVLAGRHASRLRGRGLDFEEIRGYLRGDDVRHIDWKASQRMGKPLVRVYTEERDRPTLFVVDQRISMFFGSQHAMKSVAAAELTALGAWMALQGDDRVGALLFNDSTIKPFRALRSESRVKEILASLADMNQALTANSAAVPNDGQLNAALEYALRIAGHDYLVCVVSDFAGADLRTRQLLRQLGVHNDVVAAMIIDPLFQSLPENTGRIVLTGGDLQAEFNFNASQVRRPVETWFRDQEAESTELLKGSGIPVLRLDARMPVLDQVRRMLGERRPHPPAMHRPGDAR</sequence>
<reference evidence="3" key="1">
    <citation type="journal article" date="2019" name="Int. J. Syst. Evol. Microbiol.">
        <title>The Global Catalogue of Microorganisms (GCM) 10K type strain sequencing project: providing services to taxonomists for standard genome sequencing and annotation.</title>
        <authorList>
            <consortium name="The Broad Institute Genomics Platform"/>
            <consortium name="The Broad Institute Genome Sequencing Center for Infectious Disease"/>
            <person name="Wu L."/>
            <person name="Ma J."/>
        </authorList>
    </citation>
    <scope>NUCLEOTIDE SEQUENCE [LARGE SCALE GENOMIC DNA]</scope>
    <source>
        <strain evidence="3">CGMCC 1.8860</strain>
    </source>
</reference>
<evidence type="ECO:0000313" key="2">
    <source>
        <dbReference type="EMBL" id="GGP25050.1"/>
    </source>
</evidence>
<evidence type="ECO:0000259" key="1">
    <source>
        <dbReference type="Pfam" id="PF01882"/>
    </source>
</evidence>
<dbReference type="InterPro" id="IPR002881">
    <property type="entry name" value="DUF58"/>
</dbReference>